<sequence>CYIQLPQTHICIAHDREQGIDDKGNNGWGVSYTTYANFSKGGKGEG</sequence>
<gene>
    <name evidence="1" type="ORF">S03H2_45247</name>
</gene>
<dbReference type="AlphaFoldDB" id="X1ITT2"/>
<protein>
    <submittedName>
        <fullName evidence="1">Uncharacterized protein</fullName>
    </submittedName>
</protein>
<feature type="non-terminal residue" evidence="1">
    <location>
        <position position="1"/>
    </location>
</feature>
<name>X1ITT2_9ZZZZ</name>
<accession>X1ITT2</accession>
<comment type="caution">
    <text evidence="1">The sequence shown here is derived from an EMBL/GenBank/DDBJ whole genome shotgun (WGS) entry which is preliminary data.</text>
</comment>
<dbReference type="EMBL" id="BARU01028341">
    <property type="protein sequence ID" value="GAH69489.1"/>
    <property type="molecule type" value="Genomic_DNA"/>
</dbReference>
<organism evidence="1">
    <name type="scientific">marine sediment metagenome</name>
    <dbReference type="NCBI Taxonomy" id="412755"/>
    <lineage>
        <taxon>unclassified sequences</taxon>
        <taxon>metagenomes</taxon>
        <taxon>ecological metagenomes</taxon>
    </lineage>
</organism>
<evidence type="ECO:0000313" key="1">
    <source>
        <dbReference type="EMBL" id="GAH69489.1"/>
    </source>
</evidence>
<proteinExistence type="predicted"/>
<reference evidence="1" key="1">
    <citation type="journal article" date="2014" name="Front. Microbiol.">
        <title>High frequency of phylogenetically diverse reductive dehalogenase-homologous genes in deep subseafloor sedimentary metagenomes.</title>
        <authorList>
            <person name="Kawai M."/>
            <person name="Futagami T."/>
            <person name="Toyoda A."/>
            <person name="Takaki Y."/>
            <person name="Nishi S."/>
            <person name="Hori S."/>
            <person name="Arai W."/>
            <person name="Tsubouchi T."/>
            <person name="Morono Y."/>
            <person name="Uchiyama I."/>
            <person name="Ito T."/>
            <person name="Fujiyama A."/>
            <person name="Inagaki F."/>
            <person name="Takami H."/>
        </authorList>
    </citation>
    <scope>NUCLEOTIDE SEQUENCE</scope>
    <source>
        <strain evidence="1">Expedition CK06-06</strain>
    </source>
</reference>